<sequence>MVRYTNHKSCREEQGMQRIFGDRQPGGQRRLGPPRFKRLSAADSSTADLLSGCAVVSADGEEIGHVDHLVVEAASHQLRYVVLARKEQGAVIALPWNALYFDAAHSRLVFYTLS</sequence>
<reference evidence="4" key="1">
    <citation type="submission" date="2018-09" db="EMBL/GenBank/DDBJ databases">
        <authorList>
            <person name="Zhu H."/>
        </authorList>
    </citation>
    <scope>NUCLEOTIDE SEQUENCE [LARGE SCALE GENOMIC DNA]</scope>
    <source>
        <strain evidence="4">K1R23-30</strain>
    </source>
</reference>
<proteinExistence type="predicted"/>
<dbReference type="AlphaFoldDB" id="A0A3A3FWS2"/>
<comment type="caution">
    <text evidence="3">The sequence shown here is derived from an EMBL/GenBank/DDBJ whole genome shotgun (WGS) entry which is preliminary data.</text>
</comment>
<feature type="domain" description="PRC-barrel" evidence="2">
    <location>
        <begin position="48"/>
        <end position="103"/>
    </location>
</feature>
<name>A0A3A3FWS2_9BURK</name>
<accession>A0A3A3FWS2</accession>
<evidence type="ECO:0000313" key="3">
    <source>
        <dbReference type="EMBL" id="RJF99098.1"/>
    </source>
</evidence>
<feature type="region of interest" description="Disordered" evidence="1">
    <location>
        <begin position="14"/>
        <end position="33"/>
    </location>
</feature>
<dbReference type="Proteomes" id="UP000265955">
    <property type="component" value="Unassembled WGS sequence"/>
</dbReference>
<dbReference type="InterPro" id="IPR011033">
    <property type="entry name" value="PRC_barrel-like_sf"/>
</dbReference>
<dbReference type="EMBL" id="QYUO01000001">
    <property type="protein sequence ID" value="RJF99098.1"/>
    <property type="molecule type" value="Genomic_DNA"/>
</dbReference>
<dbReference type="SUPFAM" id="SSF50346">
    <property type="entry name" value="PRC-barrel domain"/>
    <property type="match status" value="1"/>
</dbReference>
<dbReference type="InterPro" id="IPR027275">
    <property type="entry name" value="PRC-brl_dom"/>
</dbReference>
<gene>
    <name evidence="3" type="ORF">D3871_11670</name>
</gene>
<organism evidence="3 4">
    <name type="scientific">Noviherbaspirillum saxi</name>
    <dbReference type="NCBI Taxonomy" id="2320863"/>
    <lineage>
        <taxon>Bacteria</taxon>
        <taxon>Pseudomonadati</taxon>
        <taxon>Pseudomonadota</taxon>
        <taxon>Betaproteobacteria</taxon>
        <taxon>Burkholderiales</taxon>
        <taxon>Oxalobacteraceae</taxon>
        <taxon>Noviherbaspirillum</taxon>
    </lineage>
</organism>
<evidence type="ECO:0000313" key="4">
    <source>
        <dbReference type="Proteomes" id="UP000265955"/>
    </source>
</evidence>
<dbReference type="Gene3D" id="2.30.30.240">
    <property type="entry name" value="PRC-barrel domain"/>
    <property type="match status" value="1"/>
</dbReference>
<keyword evidence="4" id="KW-1185">Reference proteome</keyword>
<evidence type="ECO:0000256" key="1">
    <source>
        <dbReference type="SAM" id="MobiDB-lite"/>
    </source>
</evidence>
<dbReference type="Pfam" id="PF05239">
    <property type="entry name" value="PRC"/>
    <property type="match status" value="1"/>
</dbReference>
<protein>
    <submittedName>
        <fullName evidence="3">PRC-barrel domain containing protein</fullName>
    </submittedName>
</protein>
<evidence type="ECO:0000259" key="2">
    <source>
        <dbReference type="Pfam" id="PF05239"/>
    </source>
</evidence>